<dbReference type="InterPro" id="IPR039975">
    <property type="entry name" value="IFT52"/>
</dbReference>
<dbReference type="PANTHER" id="PTHR12969">
    <property type="entry name" value="NGD5/OSM-6/IFT52"/>
    <property type="match status" value="1"/>
</dbReference>
<dbReference type="RefSeq" id="WP_274322932.1">
    <property type="nucleotide sequence ID" value="NZ_CP118158.1"/>
</dbReference>
<reference evidence="4 5" key="1">
    <citation type="journal article" date="2019" name="Int. J. Syst. Evol. Microbiol.">
        <title>The Global Catalogue of Microorganisms (GCM) 10K type strain sequencing project: providing services to taxonomists for standard genome sequencing and annotation.</title>
        <authorList>
            <consortium name="The Broad Institute Genomics Platform"/>
            <consortium name="The Broad Institute Genome Sequencing Center for Infectious Disease"/>
            <person name="Wu L."/>
            <person name="Ma J."/>
        </authorList>
    </citation>
    <scope>NUCLEOTIDE SEQUENCE [LARGE SCALE GENOMIC DNA]</scope>
    <source>
        <strain evidence="4 5">XZYJT29</strain>
    </source>
</reference>
<evidence type="ECO:0000256" key="1">
    <source>
        <dbReference type="SAM" id="MobiDB-lite"/>
    </source>
</evidence>
<dbReference type="InterPro" id="IPR025646">
    <property type="entry name" value="DUF4350"/>
</dbReference>
<dbReference type="Gene3D" id="2.40.50.90">
    <property type="match status" value="2"/>
</dbReference>
<dbReference type="SUPFAM" id="SSF52317">
    <property type="entry name" value="Class I glutamine amidotransferase-like"/>
    <property type="match status" value="2"/>
</dbReference>
<comment type="caution">
    <text evidence="4">The sequence shown here is derived from an EMBL/GenBank/DDBJ whole genome shotgun (WGS) entry which is preliminary data.</text>
</comment>
<dbReference type="PANTHER" id="PTHR12969:SF7">
    <property type="entry name" value="INTRAFLAGELLAR TRANSPORT PROTEIN 52 HOMOLOG"/>
    <property type="match status" value="1"/>
</dbReference>
<dbReference type="GeneID" id="78822181"/>
<proteinExistence type="predicted"/>
<feature type="region of interest" description="Disordered" evidence="1">
    <location>
        <begin position="933"/>
        <end position="1007"/>
    </location>
</feature>
<name>A0ABD5Y7M2_9EURY</name>
<evidence type="ECO:0000259" key="2">
    <source>
        <dbReference type="Pfam" id="PF00565"/>
    </source>
</evidence>
<feature type="compositionally biased region" description="Gly residues" evidence="1">
    <location>
        <begin position="964"/>
        <end position="975"/>
    </location>
</feature>
<dbReference type="InterPro" id="IPR016071">
    <property type="entry name" value="Staphylococal_nuclease_OB-fold"/>
</dbReference>
<dbReference type="SUPFAM" id="SSF50199">
    <property type="entry name" value="Staphylococcal nuclease"/>
    <property type="match status" value="2"/>
</dbReference>
<feature type="compositionally biased region" description="Acidic residues" evidence="1">
    <location>
        <begin position="981"/>
        <end position="990"/>
    </location>
</feature>
<feature type="region of interest" description="Disordered" evidence="1">
    <location>
        <begin position="313"/>
        <end position="354"/>
    </location>
</feature>
<dbReference type="InterPro" id="IPR029062">
    <property type="entry name" value="Class_I_gatase-like"/>
</dbReference>
<protein>
    <submittedName>
        <fullName evidence="4">DUF4350 domain-containing protein</fullName>
    </submittedName>
</protein>
<feature type="domain" description="DUF4350" evidence="3">
    <location>
        <begin position="144"/>
        <end position="251"/>
    </location>
</feature>
<evidence type="ECO:0000313" key="4">
    <source>
        <dbReference type="EMBL" id="MFC7141853.1"/>
    </source>
</evidence>
<evidence type="ECO:0000259" key="3">
    <source>
        <dbReference type="Pfam" id="PF14258"/>
    </source>
</evidence>
<keyword evidence="5" id="KW-1185">Reference proteome</keyword>
<feature type="domain" description="TNase-like" evidence="2">
    <location>
        <begin position="606"/>
        <end position="702"/>
    </location>
</feature>
<organism evidence="4 5">
    <name type="scientific">Halosimplex aquaticum</name>
    <dbReference type="NCBI Taxonomy" id="3026162"/>
    <lineage>
        <taxon>Archaea</taxon>
        <taxon>Methanobacteriati</taxon>
        <taxon>Methanobacteriota</taxon>
        <taxon>Stenosarchaea group</taxon>
        <taxon>Halobacteria</taxon>
        <taxon>Halobacteriales</taxon>
        <taxon>Haloarculaceae</taxon>
        <taxon>Halosimplex</taxon>
    </lineage>
</organism>
<dbReference type="Pfam" id="PF00565">
    <property type="entry name" value="SNase"/>
    <property type="match status" value="1"/>
</dbReference>
<feature type="compositionally biased region" description="Basic residues" evidence="1">
    <location>
        <begin position="998"/>
        <end position="1007"/>
    </location>
</feature>
<evidence type="ECO:0000313" key="5">
    <source>
        <dbReference type="Proteomes" id="UP001596432"/>
    </source>
</evidence>
<dbReference type="Proteomes" id="UP001596432">
    <property type="component" value="Unassembled WGS sequence"/>
</dbReference>
<dbReference type="AlphaFoldDB" id="A0ABD5Y7M2"/>
<sequence>MRSTAITAAGGALAGRGIGRVFGQETISALAFDSTSSLLDASKKPLTDDSLVAVWAEDTATSVDSDGNGDAVGYGDGQSIPLVAVDGSVAGVGGMLVPDGTDFRFGNEEFLLNLWDDRIGSGTVLWDEGHGQYYTLAGENADGSPGFSSFESYAEDNGYTVQATESLADDLSDADGVVITSPAESFSESETEALAQFVDGGGAIVLHDQSDYQDYDQTANLNDLAAALDVGFRFNDDQVEDETNNTGAPFVPTTSRFNDSFDLFANREGLGLDLDPTETYEVEVLDVTDGDTVDVAFVEESGRPEKSIRVLGIDTPEKSGAADAERPEEWEGIADDAPQPPEGGSGDTQSAPRDVGELNFYSTASLVDGSGDALTDDSLVAVWAEDSATNTDADGNGDAFVYEDEQIPLAAIDDDAGVVGFGATLVSDGASLDGSGNEDEFVLNVWDEQLGGSGTVQWDEGHGQYEDYRLDNFSTFESAAEDAGYTVEATESVPSDTESVDGYVVAVPDEGAAFGEDEREALQSFVDDGGVVFCHGVADYDDYDGTGTLNGVLDALGADFRFNDDQVEDEEHNEGAPFDLLTGALNTEQFPYLDSSAAALEAEYPYLATWGKKASAFAAEQLSAGTRATLSFDPKAQVYDDFGRVLGYLTYDRSGDGSRETLYNEVAVREGYARVYGSSYSRHDEFWAAEDAAREEGAGVWAASNPDESSPIRQGRVAEIFAPNPASVVRASGTVPPGHARVFAESSAEQRDADTTYDREIPLAAVDKGAGLAYLGAPLISEDYEAAEGYPVDTAGYDNFAFVTNLIDELADDDGPVLIEGGHNQFHLDYSLSSEDAAYYQRYLEGVDTQFEQVNDVTSSDSAERLDEAKALIVATPMYEFTDEEIDAVSSFADDGGAVVLLGSGLAPAAQRSHLDDVASGVGSDLRLGSGRVVDESSNLNGDPGVVTTGNFGPGRGKGRGKNEGNGGNGNGNGRGKGRDDGDDERDGEDGGNGNGKGRGKGKGGDE</sequence>
<accession>A0ABD5Y7M2</accession>
<gene>
    <name evidence="4" type="ORF">ACFQMA_18710</name>
</gene>
<dbReference type="EMBL" id="JBHTAS010000001">
    <property type="protein sequence ID" value="MFC7141853.1"/>
    <property type="molecule type" value="Genomic_DNA"/>
</dbReference>
<dbReference type="Pfam" id="PF14258">
    <property type="entry name" value="DUF4350"/>
    <property type="match status" value="1"/>
</dbReference>
<dbReference type="InterPro" id="IPR035437">
    <property type="entry name" value="SNase_OB-fold_sf"/>
</dbReference>